<comment type="caution">
    <text evidence="5">The sequence shown here is derived from an EMBL/GenBank/DDBJ whole genome shotgun (WGS) entry which is preliminary data.</text>
</comment>
<comment type="caution">
    <text evidence="2">Lacks conserved residue(s) required for the propagation of feature annotation.</text>
</comment>
<evidence type="ECO:0000256" key="2">
    <source>
        <dbReference type="PROSITE-ProRule" id="PRU01161"/>
    </source>
</evidence>
<evidence type="ECO:0000256" key="1">
    <source>
        <dbReference type="ARBA" id="ARBA00023098"/>
    </source>
</evidence>
<keyword evidence="2" id="KW-0378">Hydrolase</keyword>
<sequence length="493" mass="52920">MTMDSSSDFRPSRHALYETNEKLKLRTPGQDRRPQLPTGRGVTHYQNLRLVFHNPRHVRIPRCVVELVSDPALRPPATESHSNARKNTQTTHATNTHETPPSYGLSGFTTPEVGFAFSGAGGRVAQHSALSQALVLGEYPNATRIIPSVISGTSSGALNAVALSGYLEYVASNGSAGWSLDSWNNFIFDLENSDVYRTGIRGIIGTAVGVTDGYLLNNDPLEDTLNAALNQIGYKNLGDLFIPTFISTVDQRTGDTVRFLSTDSNVTSIPLVQILLATTAIPVAFKPRMIPALTNNTVFIDGGVSIDYLPIIPLVSGPIRVSTLYGLVPNKDPNTGNNNSSGDDLEENGIVRNILKAFEIQGNNLLVGGLAIAANSNARAFLYSAVLNQTFSTLDFNSERTQYDLVRNWARNNNPTEISEQSQAFTFNNALPSYYYTQGDTYDAAVNNNSPAASVSATSGNAAPGTGSRDQTSSASQIVVIGAVMICALLIAI</sequence>
<feature type="active site" description="Proton acceptor" evidence="2">
    <location>
        <position position="301"/>
    </location>
</feature>
<organism evidence="5 6">
    <name type="scientific">Planoprotostelium fungivorum</name>
    <dbReference type="NCBI Taxonomy" id="1890364"/>
    <lineage>
        <taxon>Eukaryota</taxon>
        <taxon>Amoebozoa</taxon>
        <taxon>Evosea</taxon>
        <taxon>Variosea</taxon>
        <taxon>Cavosteliida</taxon>
        <taxon>Cavosteliaceae</taxon>
        <taxon>Planoprotostelium</taxon>
    </lineage>
</organism>
<dbReference type="SUPFAM" id="SSF52151">
    <property type="entry name" value="FabD/lysophospholipase-like"/>
    <property type="match status" value="1"/>
</dbReference>
<dbReference type="PROSITE" id="PS51635">
    <property type="entry name" value="PNPLA"/>
    <property type="match status" value="1"/>
</dbReference>
<dbReference type="InterPro" id="IPR016035">
    <property type="entry name" value="Acyl_Trfase/lysoPLipase"/>
</dbReference>
<dbReference type="Proteomes" id="UP000241769">
    <property type="component" value="Unassembled WGS sequence"/>
</dbReference>
<feature type="region of interest" description="Disordered" evidence="3">
    <location>
        <begin position="74"/>
        <end position="104"/>
    </location>
</feature>
<dbReference type="InParanoid" id="A0A2P6NTV6"/>
<proteinExistence type="predicted"/>
<dbReference type="EMBL" id="MDYQ01000020">
    <property type="protein sequence ID" value="PRP87405.1"/>
    <property type="molecule type" value="Genomic_DNA"/>
</dbReference>
<dbReference type="AlphaFoldDB" id="A0A2P6NTV6"/>
<name>A0A2P6NTV6_9EUKA</name>
<dbReference type="GO" id="GO:0016787">
    <property type="term" value="F:hydrolase activity"/>
    <property type="evidence" value="ECO:0007669"/>
    <property type="project" value="UniProtKB-UniRule"/>
</dbReference>
<reference evidence="5 6" key="1">
    <citation type="journal article" date="2018" name="Genome Biol. Evol.">
        <title>Multiple Roots of Fruiting Body Formation in Amoebozoa.</title>
        <authorList>
            <person name="Hillmann F."/>
            <person name="Forbes G."/>
            <person name="Novohradska S."/>
            <person name="Ferling I."/>
            <person name="Riege K."/>
            <person name="Groth M."/>
            <person name="Westermann M."/>
            <person name="Marz M."/>
            <person name="Spaller T."/>
            <person name="Winckler T."/>
            <person name="Schaap P."/>
            <person name="Glockner G."/>
        </authorList>
    </citation>
    <scope>NUCLEOTIDE SEQUENCE [LARGE SCALE GENOMIC DNA]</scope>
    <source>
        <strain evidence="5 6">Jena</strain>
    </source>
</reference>
<feature type="short sequence motif" description="GXSXG" evidence="2">
    <location>
        <begin position="152"/>
        <end position="156"/>
    </location>
</feature>
<feature type="compositionally biased region" description="Low complexity" evidence="3">
    <location>
        <begin position="87"/>
        <end position="99"/>
    </location>
</feature>
<evidence type="ECO:0000259" key="4">
    <source>
        <dbReference type="PROSITE" id="PS51635"/>
    </source>
</evidence>
<evidence type="ECO:0000313" key="6">
    <source>
        <dbReference type="Proteomes" id="UP000241769"/>
    </source>
</evidence>
<dbReference type="Pfam" id="PF01734">
    <property type="entry name" value="Patatin"/>
    <property type="match status" value="1"/>
</dbReference>
<feature type="compositionally biased region" description="Basic and acidic residues" evidence="3">
    <location>
        <begin position="15"/>
        <end position="34"/>
    </location>
</feature>
<gene>
    <name evidence="5" type="ORF">PROFUN_00616</name>
</gene>
<feature type="region of interest" description="Disordered" evidence="3">
    <location>
        <begin position="1"/>
        <end position="41"/>
    </location>
</feature>
<dbReference type="InterPro" id="IPR002641">
    <property type="entry name" value="PNPLA_dom"/>
</dbReference>
<accession>A0A2P6NTV6</accession>
<keyword evidence="6" id="KW-1185">Reference proteome</keyword>
<evidence type="ECO:0000313" key="5">
    <source>
        <dbReference type="EMBL" id="PRP87405.1"/>
    </source>
</evidence>
<dbReference type="Gene3D" id="3.40.1090.10">
    <property type="entry name" value="Cytosolic phospholipase A2 catalytic domain"/>
    <property type="match status" value="1"/>
</dbReference>
<keyword evidence="2" id="KW-0442">Lipid degradation</keyword>
<evidence type="ECO:0000256" key="3">
    <source>
        <dbReference type="SAM" id="MobiDB-lite"/>
    </source>
</evidence>
<protein>
    <recommendedName>
        <fullName evidence="4">PNPLA domain-containing protein</fullName>
    </recommendedName>
</protein>
<dbReference type="GO" id="GO:0016042">
    <property type="term" value="P:lipid catabolic process"/>
    <property type="evidence" value="ECO:0007669"/>
    <property type="project" value="UniProtKB-UniRule"/>
</dbReference>
<keyword evidence="1 2" id="KW-0443">Lipid metabolism</keyword>
<dbReference type="OrthoDB" id="10662431at2759"/>
<feature type="short sequence motif" description="DGA/G" evidence="2">
    <location>
        <begin position="301"/>
        <end position="303"/>
    </location>
</feature>
<feature type="domain" description="PNPLA" evidence="4">
    <location>
        <begin position="115"/>
        <end position="315"/>
    </location>
</feature>
<feature type="active site" description="Nucleophile" evidence="2">
    <location>
        <position position="154"/>
    </location>
</feature>